<feature type="transmembrane region" description="Helical" evidence="1">
    <location>
        <begin position="87"/>
        <end position="107"/>
    </location>
</feature>
<feature type="transmembrane region" description="Helical" evidence="1">
    <location>
        <begin position="145"/>
        <end position="165"/>
    </location>
</feature>
<feature type="transmembrane region" description="Helical" evidence="1">
    <location>
        <begin position="119"/>
        <end position="139"/>
    </location>
</feature>
<keyword evidence="1" id="KW-1133">Transmembrane helix</keyword>
<keyword evidence="1" id="KW-0472">Membrane</keyword>
<evidence type="ECO:0000256" key="1">
    <source>
        <dbReference type="SAM" id="Phobius"/>
    </source>
</evidence>
<keyword evidence="1" id="KW-0812">Transmembrane</keyword>
<dbReference type="EMBL" id="UINC01165691">
    <property type="protein sequence ID" value="SVD67226.1"/>
    <property type="molecule type" value="Genomic_DNA"/>
</dbReference>
<dbReference type="InterPro" id="IPR009339">
    <property type="entry name" value="DUF998"/>
</dbReference>
<name>A0A382X7R1_9ZZZZ</name>
<reference evidence="2" key="1">
    <citation type="submission" date="2018-05" db="EMBL/GenBank/DDBJ databases">
        <authorList>
            <person name="Lanie J.A."/>
            <person name="Ng W.-L."/>
            <person name="Kazmierczak K.M."/>
            <person name="Andrzejewski T.M."/>
            <person name="Davidsen T.M."/>
            <person name="Wayne K.J."/>
            <person name="Tettelin H."/>
            <person name="Glass J.I."/>
            <person name="Rusch D."/>
            <person name="Podicherti R."/>
            <person name="Tsui H.-C.T."/>
            <person name="Winkler M.E."/>
        </authorList>
    </citation>
    <scope>NUCLEOTIDE SEQUENCE</scope>
</reference>
<evidence type="ECO:0000313" key="2">
    <source>
        <dbReference type="EMBL" id="SVD67226.1"/>
    </source>
</evidence>
<feature type="transmembrane region" description="Helical" evidence="1">
    <location>
        <begin position="17"/>
        <end position="41"/>
    </location>
</feature>
<accession>A0A382X7R1</accession>
<dbReference type="Pfam" id="PF06197">
    <property type="entry name" value="DUF998"/>
    <property type="match status" value="1"/>
</dbReference>
<organism evidence="2">
    <name type="scientific">marine metagenome</name>
    <dbReference type="NCBI Taxonomy" id="408172"/>
    <lineage>
        <taxon>unclassified sequences</taxon>
        <taxon>metagenomes</taxon>
        <taxon>ecological metagenomes</taxon>
    </lineage>
</organism>
<gene>
    <name evidence="2" type="ORF">METZ01_LOCUS420080</name>
</gene>
<proteinExistence type="predicted"/>
<feature type="non-terminal residue" evidence="2">
    <location>
        <position position="1"/>
    </location>
</feature>
<dbReference type="AlphaFoldDB" id="A0A382X7R1"/>
<feature type="transmembrane region" description="Helical" evidence="1">
    <location>
        <begin position="48"/>
        <end position="67"/>
    </location>
</feature>
<sequence length="176" mass="20110">VSETISALGKSSQKYDWILLVTGITYSILIQGLIPLLYYCSKSIGTKIINTSLIASYGITSLGTSLFKIGNYDYIIGSFTEDRVHEILARISFYSIWLLIALSPLTLKRIKQFTMIKTFSLILTPIVFATGIIFELNLHPEYRGLYQRFLFIIVMAWIILTTKAAQEQFQLKFQFK</sequence>
<protein>
    <submittedName>
        <fullName evidence="2">Uncharacterized protein</fullName>
    </submittedName>
</protein>
<feature type="non-terminal residue" evidence="2">
    <location>
        <position position="176"/>
    </location>
</feature>